<gene>
    <name evidence="1" type="ORF">GCM10011349_31830</name>
</gene>
<keyword evidence="2" id="KW-1185">Reference proteome</keyword>
<proteinExistence type="predicted"/>
<dbReference type="EMBL" id="BMLK01000016">
    <property type="protein sequence ID" value="GGN55319.1"/>
    <property type="molecule type" value="Genomic_DNA"/>
</dbReference>
<evidence type="ECO:0000313" key="2">
    <source>
        <dbReference type="Proteomes" id="UP000605099"/>
    </source>
</evidence>
<evidence type="ECO:0000313" key="1">
    <source>
        <dbReference type="EMBL" id="GGN55319.1"/>
    </source>
</evidence>
<protein>
    <submittedName>
        <fullName evidence="1">Uncharacterized protein</fullName>
    </submittedName>
</protein>
<comment type="caution">
    <text evidence="1">The sequence shown here is derived from an EMBL/GenBank/DDBJ whole genome shotgun (WGS) entry which is preliminary data.</text>
</comment>
<name>A0ABQ2JUP9_9SPHN</name>
<organism evidence="1 2">
    <name type="scientific">Novosphingobium indicum</name>
    <dbReference type="NCBI Taxonomy" id="462949"/>
    <lineage>
        <taxon>Bacteria</taxon>
        <taxon>Pseudomonadati</taxon>
        <taxon>Pseudomonadota</taxon>
        <taxon>Alphaproteobacteria</taxon>
        <taxon>Sphingomonadales</taxon>
        <taxon>Sphingomonadaceae</taxon>
        <taxon>Novosphingobium</taxon>
    </lineage>
</organism>
<sequence length="210" mass="23293">MPPRFRRHRPKPLTDFVVSFDAARIEHVIAANDMRDDLPPLVVATQITACGADFMHNTAHQLSILAGDIDSEVAAFESLVFCAYRTRIEFSSIPTAIDPQQITSIFQDGFNLCVDAVEEKLNRPIRALFQQRLLQYAQIDHPARAQADKLFSQLYAAVKGASEPIADYGKCDLSERDMRTATLFVNAFSITVPVEAAKAIQGALSHRGFV</sequence>
<dbReference type="Proteomes" id="UP000605099">
    <property type="component" value="Unassembled WGS sequence"/>
</dbReference>
<accession>A0ABQ2JUP9</accession>
<dbReference type="RefSeq" id="WP_141521624.1">
    <property type="nucleotide sequence ID" value="NZ_BMLK01000016.1"/>
</dbReference>
<reference evidence="2" key="1">
    <citation type="journal article" date="2019" name="Int. J. Syst. Evol. Microbiol.">
        <title>The Global Catalogue of Microorganisms (GCM) 10K type strain sequencing project: providing services to taxonomists for standard genome sequencing and annotation.</title>
        <authorList>
            <consortium name="The Broad Institute Genomics Platform"/>
            <consortium name="The Broad Institute Genome Sequencing Center for Infectious Disease"/>
            <person name="Wu L."/>
            <person name="Ma J."/>
        </authorList>
    </citation>
    <scope>NUCLEOTIDE SEQUENCE [LARGE SCALE GENOMIC DNA]</scope>
    <source>
        <strain evidence="2">CGMCC 1.6784</strain>
    </source>
</reference>